<evidence type="ECO:0000313" key="9">
    <source>
        <dbReference type="Proteomes" id="UP000032946"/>
    </source>
</evidence>
<keyword evidence="7" id="KW-0346">Stress response</keyword>
<evidence type="ECO:0000256" key="4">
    <source>
        <dbReference type="ARBA" id="ARBA00022759"/>
    </source>
</evidence>
<dbReference type="GO" id="GO:0003729">
    <property type="term" value="F:mRNA binding"/>
    <property type="evidence" value="ECO:0007669"/>
    <property type="project" value="InterPro"/>
</dbReference>
<evidence type="ECO:0000256" key="3">
    <source>
        <dbReference type="ARBA" id="ARBA00022722"/>
    </source>
</evidence>
<keyword evidence="9" id="KW-1185">Reference proteome</keyword>
<dbReference type="Gene3D" id="3.30.920.30">
    <property type="entry name" value="Hypothetical protein"/>
    <property type="match status" value="1"/>
</dbReference>
<name>A0A9P1KGA5_9CYAN</name>
<evidence type="ECO:0000256" key="5">
    <source>
        <dbReference type="ARBA" id="ARBA00022801"/>
    </source>
</evidence>
<protein>
    <recommendedName>
        <fullName evidence="10">YcfA family protein</fullName>
    </recommendedName>
</protein>
<keyword evidence="5" id="KW-0378">Hydrolase</keyword>
<evidence type="ECO:0008006" key="10">
    <source>
        <dbReference type="Google" id="ProtNLM"/>
    </source>
</evidence>
<reference evidence="8 9" key="1">
    <citation type="submission" date="2014-02" db="EMBL/GenBank/DDBJ databases">
        <authorList>
            <person name="Genoscope - CEA"/>
        </authorList>
    </citation>
    <scope>NUCLEOTIDE SEQUENCE [LARGE SCALE GENOMIC DNA]</scope>
    <source>
        <strain evidence="8 9">PCC 8005</strain>
    </source>
</reference>
<sequence length="43" mass="4977">MQRREAESTITIPVPNYKELKIGTLRSIIRQSGLSRSLFEIDE</sequence>
<keyword evidence="2" id="KW-1277">Toxin-antitoxin system</keyword>
<gene>
    <name evidence="8" type="ORF">ARTHRO_30512</name>
</gene>
<dbReference type="GO" id="GO:0016787">
    <property type="term" value="F:hydrolase activity"/>
    <property type="evidence" value="ECO:0007669"/>
    <property type="project" value="UniProtKB-KW"/>
</dbReference>
<evidence type="ECO:0000256" key="2">
    <source>
        <dbReference type="ARBA" id="ARBA00022649"/>
    </source>
</evidence>
<dbReference type="Pfam" id="PF07927">
    <property type="entry name" value="HicA_toxin"/>
    <property type="match status" value="1"/>
</dbReference>
<dbReference type="InterPro" id="IPR038570">
    <property type="entry name" value="HicA_sf"/>
</dbReference>
<dbReference type="EMBL" id="FO818640">
    <property type="protein sequence ID" value="CDM95244.1"/>
    <property type="molecule type" value="Genomic_DNA"/>
</dbReference>
<evidence type="ECO:0000256" key="7">
    <source>
        <dbReference type="ARBA" id="ARBA00023016"/>
    </source>
</evidence>
<dbReference type="AlphaFoldDB" id="A0A9P1KGA5"/>
<keyword evidence="3" id="KW-0540">Nuclease</keyword>
<evidence type="ECO:0000256" key="1">
    <source>
        <dbReference type="ARBA" id="ARBA00006620"/>
    </source>
</evidence>
<keyword evidence="4" id="KW-0255">Endonuclease</keyword>
<evidence type="ECO:0000256" key="6">
    <source>
        <dbReference type="ARBA" id="ARBA00022884"/>
    </source>
</evidence>
<comment type="similarity">
    <text evidence="1">Belongs to the HicA mRNA interferase family.</text>
</comment>
<dbReference type="Proteomes" id="UP000032946">
    <property type="component" value="Chromosome"/>
</dbReference>
<keyword evidence="6" id="KW-0694">RNA-binding</keyword>
<dbReference type="SUPFAM" id="SSF54786">
    <property type="entry name" value="YcfA/nrd intein domain"/>
    <property type="match status" value="1"/>
</dbReference>
<dbReference type="InterPro" id="IPR012933">
    <property type="entry name" value="HicA_mRNA_interferase"/>
</dbReference>
<organism evidence="8 9">
    <name type="scientific">Limnospira indica PCC 8005</name>
    <dbReference type="NCBI Taxonomy" id="376219"/>
    <lineage>
        <taxon>Bacteria</taxon>
        <taxon>Bacillati</taxon>
        <taxon>Cyanobacteriota</taxon>
        <taxon>Cyanophyceae</taxon>
        <taxon>Oscillatoriophycideae</taxon>
        <taxon>Oscillatoriales</taxon>
        <taxon>Sirenicapillariaceae</taxon>
        <taxon>Limnospira</taxon>
    </lineage>
</organism>
<dbReference type="RefSeq" id="WP_006625586.1">
    <property type="nucleotide sequence ID" value="NZ_FO818640.1"/>
</dbReference>
<proteinExistence type="inferred from homology"/>
<dbReference type="GO" id="GO:0004519">
    <property type="term" value="F:endonuclease activity"/>
    <property type="evidence" value="ECO:0007669"/>
    <property type="project" value="UniProtKB-KW"/>
</dbReference>
<accession>A0A9P1KGA5</accession>
<evidence type="ECO:0000313" key="8">
    <source>
        <dbReference type="EMBL" id="CDM95244.1"/>
    </source>
</evidence>